<reference evidence="3" key="1">
    <citation type="journal article" date="2019" name="Int. J. Syst. Evol. Microbiol.">
        <title>The Global Catalogue of Microorganisms (GCM) 10K type strain sequencing project: providing services to taxonomists for standard genome sequencing and annotation.</title>
        <authorList>
            <consortium name="The Broad Institute Genomics Platform"/>
            <consortium name="The Broad Institute Genome Sequencing Center for Infectious Disease"/>
            <person name="Wu L."/>
            <person name="Ma J."/>
        </authorList>
    </citation>
    <scope>NUCLEOTIDE SEQUENCE [LARGE SCALE GENOMIC DNA]</scope>
    <source>
        <strain evidence="3">JCM 17250</strain>
    </source>
</reference>
<evidence type="ECO:0000256" key="1">
    <source>
        <dbReference type="SAM" id="MobiDB-lite"/>
    </source>
</evidence>
<feature type="region of interest" description="Disordered" evidence="1">
    <location>
        <begin position="39"/>
        <end position="58"/>
    </location>
</feature>
<dbReference type="Proteomes" id="UP001501734">
    <property type="component" value="Unassembled WGS sequence"/>
</dbReference>
<proteinExistence type="predicted"/>
<protein>
    <submittedName>
        <fullName evidence="2">Uncharacterized protein</fullName>
    </submittedName>
</protein>
<keyword evidence="3" id="KW-1185">Reference proteome</keyword>
<comment type="caution">
    <text evidence="2">The sequence shown here is derived from an EMBL/GenBank/DDBJ whole genome shotgun (WGS) entry which is preliminary data.</text>
</comment>
<accession>A0ABP7V626</accession>
<evidence type="ECO:0000313" key="2">
    <source>
        <dbReference type="EMBL" id="GAA4060368.1"/>
    </source>
</evidence>
<sequence>MLNKIVTVVFSVIMILAIVPNETLASNHNDTTYRFNLTTHNDAKRTPARAKKTPHLRM</sequence>
<name>A0ABP7V626_9BACI</name>
<dbReference type="RefSeq" id="WP_344909876.1">
    <property type="nucleotide sequence ID" value="NZ_BAABDL010000019.1"/>
</dbReference>
<evidence type="ECO:0000313" key="3">
    <source>
        <dbReference type="Proteomes" id="UP001501734"/>
    </source>
</evidence>
<dbReference type="EMBL" id="BAABDL010000019">
    <property type="protein sequence ID" value="GAA4060368.1"/>
    <property type="molecule type" value="Genomic_DNA"/>
</dbReference>
<organism evidence="2 3">
    <name type="scientific">Amphibacillus indicireducens</name>
    <dbReference type="NCBI Taxonomy" id="1076330"/>
    <lineage>
        <taxon>Bacteria</taxon>
        <taxon>Bacillati</taxon>
        <taxon>Bacillota</taxon>
        <taxon>Bacilli</taxon>
        <taxon>Bacillales</taxon>
        <taxon>Bacillaceae</taxon>
        <taxon>Amphibacillus</taxon>
    </lineage>
</organism>
<gene>
    <name evidence="2" type="ORF">GCM10022410_04360</name>
</gene>
<feature type="compositionally biased region" description="Basic residues" evidence="1">
    <location>
        <begin position="46"/>
        <end position="58"/>
    </location>
</feature>